<reference evidence="1" key="1">
    <citation type="submission" date="2014-09" db="EMBL/GenBank/DDBJ databases">
        <authorList>
            <person name="Magalhaes I.L.F."/>
            <person name="Oliveira U."/>
            <person name="Santos F.R."/>
            <person name="Vidigal T.H.D.A."/>
            <person name="Brescovit A.D."/>
            <person name="Santos A.J."/>
        </authorList>
    </citation>
    <scope>NUCLEOTIDE SEQUENCE</scope>
    <source>
        <tissue evidence="1">Shoot tissue taken approximately 20 cm above the soil surface</tissue>
    </source>
</reference>
<sequence length="27" mass="3303">MTNTKCREKWMIGRSYSSYKDQNMRTS</sequence>
<proteinExistence type="predicted"/>
<evidence type="ECO:0000313" key="1">
    <source>
        <dbReference type="EMBL" id="JAD17350.1"/>
    </source>
</evidence>
<name>A0A0A9TPH1_ARUDO</name>
<reference evidence="1" key="2">
    <citation type="journal article" date="2015" name="Data Brief">
        <title>Shoot transcriptome of the giant reed, Arundo donax.</title>
        <authorList>
            <person name="Barrero R.A."/>
            <person name="Guerrero F.D."/>
            <person name="Moolhuijzen P."/>
            <person name="Goolsby J.A."/>
            <person name="Tidwell J."/>
            <person name="Bellgard S.E."/>
            <person name="Bellgard M.I."/>
        </authorList>
    </citation>
    <scope>NUCLEOTIDE SEQUENCE</scope>
    <source>
        <tissue evidence="1">Shoot tissue taken approximately 20 cm above the soil surface</tissue>
    </source>
</reference>
<protein>
    <submittedName>
        <fullName evidence="1">Uncharacterized protein</fullName>
    </submittedName>
</protein>
<organism evidence="1">
    <name type="scientific">Arundo donax</name>
    <name type="common">Giant reed</name>
    <name type="synonym">Donax arundinaceus</name>
    <dbReference type="NCBI Taxonomy" id="35708"/>
    <lineage>
        <taxon>Eukaryota</taxon>
        <taxon>Viridiplantae</taxon>
        <taxon>Streptophyta</taxon>
        <taxon>Embryophyta</taxon>
        <taxon>Tracheophyta</taxon>
        <taxon>Spermatophyta</taxon>
        <taxon>Magnoliopsida</taxon>
        <taxon>Liliopsida</taxon>
        <taxon>Poales</taxon>
        <taxon>Poaceae</taxon>
        <taxon>PACMAD clade</taxon>
        <taxon>Arundinoideae</taxon>
        <taxon>Arundineae</taxon>
        <taxon>Arundo</taxon>
    </lineage>
</organism>
<dbReference type="EMBL" id="GBRH01280545">
    <property type="protein sequence ID" value="JAD17350.1"/>
    <property type="molecule type" value="Transcribed_RNA"/>
</dbReference>
<dbReference type="AlphaFoldDB" id="A0A0A9TPH1"/>
<accession>A0A0A9TPH1</accession>